<dbReference type="Proteomes" id="UP000716291">
    <property type="component" value="Unassembled WGS sequence"/>
</dbReference>
<dbReference type="EMBL" id="JAANQT010000188">
    <property type="protein sequence ID" value="KAG1313506.1"/>
    <property type="molecule type" value="Genomic_DNA"/>
</dbReference>
<accession>A0A9P7BWD7</accession>
<name>A0A9P7BWD7_RHIOR</name>
<protein>
    <submittedName>
        <fullName evidence="1">Uncharacterized protein</fullName>
    </submittedName>
</protein>
<gene>
    <name evidence="1" type="ORF">G6F64_002192</name>
</gene>
<evidence type="ECO:0000313" key="1">
    <source>
        <dbReference type="EMBL" id="KAG1313506.1"/>
    </source>
</evidence>
<comment type="caution">
    <text evidence="1">The sequence shown here is derived from an EMBL/GenBank/DDBJ whole genome shotgun (WGS) entry which is preliminary data.</text>
</comment>
<evidence type="ECO:0000313" key="2">
    <source>
        <dbReference type="Proteomes" id="UP000716291"/>
    </source>
</evidence>
<dbReference type="OrthoDB" id="10269559at2759"/>
<sequence length="134" mass="14806">MSDQHITLNICLFEEGQRQAIKIHVCEGMNLTSGLPPFAFILKIGSAHATDLILGLIADPQKDTVRRKPSRIRWLLKSSCPALVHHGLARGPKGSCEGLGEARVKQVAKKRVDIEQTVKLTWVSYLDLESHASN</sequence>
<reference evidence="1" key="1">
    <citation type="journal article" date="2020" name="Microb. Genom.">
        <title>Genetic diversity of clinical and environmental Mucorales isolates obtained from an investigation of mucormycosis cases among solid organ transplant recipients.</title>
        <authorList>
            <person name="Nguyen M.H."/>
            <person name="Kaul D."/>
            <person name="Muto C."/>
            <person name="Cheng S.J."/>
            <person name="Richter R.A."/>
            <person name="Bruno V.M."/>
            <person name="Liu G."/>
            <person name="Beyhan S."/>
            <person name="Sundermann A.J."/>
            <person name="Mounaud S."/>
            <person name="Pasculle A.W."/>
            <person name="Nierman W.C."/>
            <person name="Driscoll E."/>
            <person name="Cumbie R."/>
            <person name="Clancy C.J."/>
            <person name="Dupont C.L."/>
        </authorList>
    </citation>
    <scope>NUCLEOTIDE SEQUENCE</scope>
    <source>
        <strain evidence="1">GL11</strain>
    </source>
</reference>
<dbReference type="AlphaFoldDB" id="A0A9P7BWD7"/>
<proteinExistence type="predicted"/>
<keyword evidence="2" id="KW-1185">Reference proteome</keyword>
<organism evidence="1 2">
    <name type="scientific">Rhizopus oryzae</name>
    <name type="common">Mucormycosis agent</name>
    <name type="synonym">Rhizopus arrhizus var. delemar</name>
    <dbReference type="NCBI Taxonomy" id="64495"/>
    <lineage>
        <taxon>Eukaryota</taxon>
        <taxon>Fungi</taxon>
        <taxon>Fungi incertae sedis</taxon>
        <taxon>Mucoromycota</taxon>
        <taxon>Mucoromycotina</taxon>
        <taxon>Mucoromycetes</taxon>
        <taxon>Mucorales</taxon>
        <taxon>Mucorineae</taxon>
        <taxon>Rhizopodaceae</taxon>
        <taxon>Rhizopus</taxon>
    </lineage>
</organism>